<evidence type="ECO:0000256" key="6">
    <source>
        <dbReference type="ARBA" id="ARBA00023274"/>
    </source>
</evidence>
<proteinExistence type="inferred from homology"/>
<dbReference type="OrthoDB" id="414075at2759"/>
<evidence type="ECO:0000256" key="8">
    <source>
        <dbReference type="SAM" id="MobiDB-lite"/>
    </source>
</evidence>
<comment type="similarity">
    <text evidence="2">Belongs to the mitochondrion-specific ribosomal protein mL46 family.</text>
</comment>
<evidence type="ECO:0000256" key="3">
    <source>
        <dbReference type="ARBA" id="ARBA00022946"/>
    </source>
</evidence>
<dbReference type="Proteomes" id="UP000007799">
    <property type="component" value="Unassembled WGS sequence"/>
</dbReference>
<evidence type="ECO:0000256" key="5">
    <source>
        <dbReference type="ARBA" id="ARBA00023128"/>
    </source>
</evidence>
<dbReference type="STRING" id="946362.F2US65"/>
<feature type="domain" description="Large ribosomal subunit protein mL46 N-terminal" evidence="9">
    <location>
        <begin position="63"/>
        <end position="169"/>
    </location>
</feature>
<sequence length="300" mass="33069">MATRLGVRGGLLRVCAAALQGGRSNAKHVTRTTNRAGMVMTMNSGRHVRSLATGGGGPATKPAVKVGVILERYPLSEPALTPFEKKFQEFSRQMDEEKSAVSFEEYLQMLVEQEGGSKKKKKSKKSNQKQEQGEEQDSSAATATEQAAVDASDTAPVEFEPAPLETEDDRAHNTKSLNRCLSSKLYLLIKTKQSDVWHFPQLPLTNEESIRACAENAMATVNGDTTGDFETYFIGNAPCYHTVNKSSNDAPDEYTFYLRCMLVQGAYAPTADVTDYAWVPETELQDYIDNADKFKHCLFG</sequence>
<organism evidence="11">
    <name type="scientific">Salpingoeca rosetta (strain ATCC 50818 / BSB-021)</name>
    <dbReference type="NCBI Taxonomy" id="946362"/>
    <lineage>
        <taxon>Eukaryota</taxon>
        <taxon>Choanoflagellata</taxon>
        <taxon>Craspedida</taxon>
        <taxon>Salpingoecidae</taxon>
        <taxon>Salpingoeca</taxon>
    </lineage>
</organism>
<evidence type="ECO:0000256" key="7">
    <source>
        <dbReference type="ARBA" id="ARBA00035190"/>
    </source>
</evidence>
<dbReference type="GO" id="GO:0003735">
    <property type="term" value="F:structural constituent of ribosome"/>
    <property type="evidence" value="ECO:0007669"/>
    <property type="project" value="InterPro"/>
</dbReference>
<dbReference type="InParanoid" id="F2US65"/>
<feature type="region of interest" description="Disordered" evidence="8">
    <location>
        <begin position="114"/>
        <end position="156"/>
    </location>
</feature>
<dbReference type="CDD" id="cd04661">
    <property type="entry name" value="NUDIX_MRP_L46"/>
    <property type="match status" value="1"/>
</dbReference>
<feature type="compositionally biased region" description="Basic residues" evidence="8">
    <location>
        <begin position="118"/>
        <end position="127"/>
    </location>
</feature>
<dbReference type="EMBL" id="GL832993">
    <property type="protein sequence ID" value="EGD80470.1"/>
    <property type="molecule type" value="Genomic_DNA"/>
</dbReference>
<evidence type="ECO:0000256" key="4">
    <source>
        <dbReference type="ARBA" id="ARBA00022980"/>
    </source>
</evidence>
<keyword evidence="3" id="KW-0809">Transit peptide</keyword>
<reference evidence="10" key="1">
    <citation type="submission" date="2009-08" db="EMBL/GenBank/DDBJ databases">
        <title>Annotation of Salpingoeca rosetta.</title>
        <authorList>
            <consortium name="The Broad Institute Genome Sequencing Platform"/>
            <person name="Russ C."/>
            <person name="Cuomo C."/>
            <person name="Burger G."/>
            <person name="Gray M.W."/>
            <person name="Holland P.W.H."/>
            <person name="King N."/>
            <person name="Lang F.B.F."/>
            <person name="Roger A.J."/>
            <person name="Ruiz-Trillo I."/>
            <person name="Young S.K."/>
            <person name="Zeng Q."/>
            <person name="Gargeya S."/>
            <person name="Alvarado L."/>
            <person name="Berlin A."/>
            <person name="Chapman S.B."/>
            <person name="Chen Z."/>
            <person name="Freedman E."/>
            <person name="Gellesch M."/>
            <person name="Goldberg J."/>
            <person name="Griggs A."/>
            <person name="Gujja S."/>
            <person name="Heilman E."/>
            <person name="Heiman D."/>
            <person name="Howarth C."/>
            <person name="Mehta T."/>
            <person name="Neiman D."/>
            <person name="Pearson M."/>
            <person name="Roberts A."/>
            <person name="Saif S."/>
            <person name="Shea T."/>
            <person name="Shenoy N."/>
            <person name="Sisk P."/>
            <person name="Stolte C."/>
            <person name="Sykes S."/>
            <person name="White J."/>
            <person name="Yandava C."/>
            <person name="Haas B."/>
            <person name="Nusbaum C."/>
            <person name="Birren B."/>
        </authorList>
    </citation>
    <scope>NUCLEOTIDE SEQUENCE [LARGE SCALE GENOMIC DNA]</scope>
    <source>
        <strain evidence="10">ATCC 50818</strain>
    </source>
</reference>
<dbReference type="InterPro" id="IPR033650">
    <property type="entry name" value="Ribosomal_mL46_NUDIX"/>
</dbReference>
<comment type="subcellular location">
    <subcellularLocation>
        <location evidence="1">Mitochondrion</location>
    </subcellularLocation>
</comment>
<accession>F2US65</accession>
<dbReference type="InterPro" id="IPR040008">
    <property type="entry name" value="Ribosomal_mL46"/>
</dbReference>
<evidence type="ECO:0000256" key="2">
    <source>
        <dbReference type="ARBA" id="ARBA00009070"/>
    </source>
</evidence>
<protein>
    <recommendedName>
        <fullName evidence="7">Large ribosomal subunit protein mL46</fullName>
    </recommendedName>
</protein>
<keyword evidence="5" id="KW-0496">Mitochondrion</keyword>
<dbReference type="PANTHER" id="PTHR13124:SF12">
    <property type="entry name" value="LARGE RIBOSOMAL SUBUNIT PROTEIN ML46"/>
    <property type="match status" value="1"/>
</dbReference>
<dbReference type="RefSeq" id="XP_004988034.1">
    <property type="nucleotide sequence ID" value="XM_004987977.1"/>
</dbReference>
<dbReference type="eggNOG" id="KOG4548">
    <property type="taxonomic scope" value="Eukaryota"/>
</dbReference>
<dbReference type="AlphaFoldDB" id="F2US65"/>
<dbReference type="KEGG" id="sre:PTSG_13142"/>
<dbReference type="Gene3D" id="3.90.79.10">
    <property type="entry name" value="Nucleoside Triphosphate Pyrophosphohydrolase"/>
    <property type="match status" value="1"/>
</dbReference>
<evidence type="ECO:0000256" key="1">
    <source>
        <dbReference type="ARBA" id="ARBA00004173"/>
    </source>
</evidence>
<evidence type="ECO:0000313" key="11">
    <source>
        <dbReference type="Proteomes" id="UP000007799"/>
    </source>
</evidence>
<keyword evidence="6" id="KW-0687">Ribonucleoprotein</keyword>
<evidence type="ECO:0000259" key="9">
    <source>
        <dbReference type="Pfam" id="PF11788"/>
    </source>
</evidence>
<name>F2US65_SALR5</name>
<dbReference type="FunCoup" id="F2US65">
    <property type="interactions" value="686"/>
</dbReference>
<dbReference type="GO" id="GO:0005762">
    <property type="term" value="C:mitochondrial large ribosomal subunit"/>
    <property type="evidence" value="ECO:0007669"/>
    <property type="project" value="TreeGrafter"/>
</dbReference>
<evidence type="ECO:0000313" key="10">
    <source>
        <dbReference type="EMBL" id="EGD80470.1"/>
    </source>
</evidence>
<dbReference type="PANTHER" id="PTHR13124">
    <property type="entry name" value="39S RIBOSOMAL PROTEIN L46, MITOCHONDRIAL PRECURSOR-RELATED"/>
    <property type="match status" value="1"/>
</dbReference>
<dbReference type="InterPro" id="IPR021757">
    <property type="entry name" value="Ribosomal_mL46_N"/>
</dbReference>
<dbReference type="OMA" id="HPFENAF"/>
<dbReference type="GeneID" id="16068560"/>
<dbReference type="Pfam" id="PF11788">
    <property type="entry name" value="MRP-L46"/>
    <property type="match status" value="1"/>
</dbReference>
<keyword evidence="4" id="KW-0689">Ribosomal protein</keyword>
<keyword evidence="11" id="KW-1185">Reference proteome</keyword>
<feature type="compositionally biased region" description="Low complexity" evidence="8">
    <location>
        <begin position="138"/>
        <end position="151"/>
    </location>
</feature>
<gene>
    <name evidence="10" type="ORF">PTSG_13142</name>
</gene>